<dbReference type="EMBL" id="SLTR01000033">
    <property type="protein sequence ID" value="TDA95384.1"/>
    <property type="molecule type" value="Genomic_DNA"/>
</dbReference>
<dbReference type="InterPro" id="IPR006176">
    <property type="entry name" value="3-OHacyl-CoA_DH_NAD-bd"/>
</dbReference>
<dbReference type="SUPFAM" id="SSF51735">
    <property type="entry name" value="NAD(P)-binding Rossmann-fold domains"/>
    <property type="match status" value="1"/>
</dbReference>
<proteinExistence type="predicted"/>
<dbReference type="RefSeq" id="WP_132045518.1">
    <property type="nucleotide sequence ID" value="NZ_SLTR01000033.1"/>
</dbReference>
<evidence type="ECO:0008006" key="6">
    <source>
        <dbReference type="Google" id="ProtNLM"/>
    </source>
</evidence>
<dbReference type="SUPFAM" id="SSF48179">
    <property type="entry name" value="6-phosphogluconate dehydrogenase C-terminal domain-like"/>
    <property type="match status" value="1"/>
</dbReference>
<dbReference type="PANTHER" id="PTHR48075:SF5">
    <property type="entry name" value="3-HYDROXYBUTYRYL-COA DEHYDROGENASE"/>
    <property type="match status" value="1"/>
</dbReference>
<dbReference type="InterPro" id="IPR008927">
    <property type="entry name" value="6-PGluconate_DH-like_C_sf"/>
</dbReference>
<evidence type="ECO:0000313" key="5">
    <source>
        <dbReference type="Proteomes" id="UP000294823"/>
    </source>
</evidence>
<reference evidence="4 5" key="1">
    <citation type="submission" date="2019-03" db="EMBL/GenBank/DDBJ databases">
        <title>Halomonas marinisediminis sp. nov., a moderately halophilic bacterium isolated from the Bohai Gulf.</title>
        <authorList>
            <person name="Ji X."/>
        </authorList>
    </citation>
    <scope>NUCLEOTIDE SEQUENCE [LARGE SCALE GENOMIC DNA]</scope>
    <source>
        <strain evidence="4 5">204</strain>
    </source>
</reference>
<evidence type="ECO:0000259" key="3">
    <source>
        <dbReference type="Pfam" id="PF02737"/>
    </source>
</evidence>
<dbReference type="InterPro" id="IPR036291">
    <property type="entry name" value="NAD(P)-bd_dom_sf"/>
</dbReference>
<accession>A0ABY2D336</accession>
<dbReference type="Proteomes" id="UP000294823">
    <property type="component" value="Unassembled WGS sequence"/>
</dbReference>
<dbReference type="Pfam" id="PF02737">
    <property type="entry name" value="3HCDH_N"/>
    <property type="match status" value="1"/>
</dbReference>
<evidence type="ECO:0000313" key="4">
    <source>
        <dbReference type="EMBL" id="TDA95384.1"/>
    </source>
</evidence>
<keyword evidence="1" id="KW-0560">Oxidoreductase</keyword>
<feature type="domain" description="3-hydroxyacyl-CoA dehydrogenase C-terminal" evidence="2">
    <location>
        <begin position="173"/>
        <end position="271"/>
    </location>
</feature>
<dbReference type="Gene3D" id="3.40.50.720">
    <property type="entry name" value="NAD(P)-binding Rossmann-like Domain"/>
    <property type="match status" value="1"/>
</dbReference>
<dbReference type="Gene3D" id="1.10.1040.10">
    <property type="entry name" value="N-(1-d-carboxylethyl)-l-norvaline Dehydrogenase, domain 2"/>
    <property type="match status" value="1"/>
</dbReference>
<dbReference type="PIRSF" id="PIRSF000105">
    <property type="entry name" value="HCDH"/>
    <property type="match status" value="1"/>
</dbReference>
<feature type="domain" description="3-hydroxyacyl-CoA dehydrogenase NAD binding" evidence="3">
    <location>
        <begin position="9"/>
        <end position="168"/>
    </location>
</feature>
<comment type="caution">
    <text evidence="4">The sequence shown here is derived from an EMBL/GenBank/DDBJ whole genome shotgun (WGS) entry which is preliminary data.</text>
</comment>
<dbReference type="Pfam" id="PF00725">
    <property type="entry name" value="3HCDH"/>
    <property type="match status" value="1"/>
</dbReference>
<dbReference type="InterPro" id="IPR013328">
    <property type="entry name" value="6PGD_dom2"/>
</dbReference>
<sequence length="299" mass="32955">MQSERHGVVIGAGTMGTNLARLMLRRGMRVTVLDVNAAGLARCHKALQEEAAFSQQARFVTAWAEVGGCDVVVESVTENLELKQQVLAEAERHIDVTTLLLTNTSGLEIDALAEGLAHPERFMGAHFFNPADLIPAVEVIPGPSTAEDSVERACDWLRELGKRPAVLRQGVPGFVANRIQHALMRECLALLEQGVVDAEALDDIVRYSIGIRLAINGPLRQRDLNGLDTHLNIARYLYADLENRTTPGPLLEQLVADGRLGRKCGQGFHEWPEGDAHAYERRERALLERLLAMMDDAEE</sequence>
<gene>
    <name evidence="4" type="ORF">E0702_15630</name>
</gene>
<dbReference type="PANTHER" id="PTHR48075">
    <property type="entry name" value="3-HYDROXYACYL-COA DEHYDROGENASE FAMILY PROTEIN"/>
    <property type="match status" value="1"/>
</dbReference>
<name>A0ABY2D336_9GAMM</name>
<evidence type="ECO:0000256" key="1">
    <source>
        <dbReference type="ARBA" id="ARBA00023002"/>
    </source>
</evidence>
<keyword evidence="5" id="KW-1185">Reference proteome</keyword>
<protein>
    <recommendedName>
        <fullName evidence="6">3-hydroxybutyryl-CoA dehydrogenase</fullName>
    </recommendedName>
</protein>
<evidence type="ECO:0000259" key="2">
    <source>
        <dbReference type="Pfam" id="PF00725"/>
    </source>
</evidence>
<organism evidence="4 5">
    <name type="scientific">Halomonas marinisediminis</name>
    <dbReference type="NCBI Taxonomy" id="2546095"/>
    <lineage>
        <taxon>Bacteria</taxon>
        <taxon>Pseudomonadati</taxon>
        <taxon>Pseudomonadota</taxon>
        <taxon>Gammaproteobacteria</taxon>
        <taxon>Oceanospirillales</taxon>
        <taxon>Halomonadaceae</taxon>
        <taxon>Halomonas</taxon>
    </lineage>
</organism>
<dbReference type="InterPro" id="IPR006108">
    <property type="entry name" value="3HC_DH_C"/>
</dbReference>
<dbReference type="InterPro" id="IPR022694">
    <property type="entry name" value="3-OHacyl-CoA_DH"/>
</dbReference>